<accession>A0A382LE81</accession>
<reference evidence="1" key="1">
    <citation type="submission" date="2018-05" db="EMBL/GenBank/DDBJ databases">
        <authorList>
            <person name="Lanie J.A."/>
            <person name="Ng W.-L."/>
            <person name="Kazmierczak K.M."/>
            <person name="Andrzejewski T.M."/>
            <person name="Davidsen T.M."/>
            <person name="Wayne K.J."/>
            <person name="Tettelin H."/>
            <person name="Glass J.I."/>
            <person name="Rusch D."/>
            <person name="Podicherti R."/>
            <person name="Tsui H.-C.T."/>
            <person name="Winkler M.E."/>
        </authorList>
    </citation>
    <scope>NUCLEOTIDE SEQUENCE</scope>
</reference>
<evidence type="ECO:0000313" key="1">
    <source>
        <dbReference type="EMBL" id="SVC35108.1"/>
    </source>
</evidence>
<dbReference type="InterPro" id="IPR038376">
    <property type="entry name" value="ATP_synth_asu_C_sf"/>
</dbReference>
<name>A0A382LE81_9ZZZZ</name>
<protein>
    <recommendedName>
        <fullName evidence="2">ATP synthase alpha subunit C-terminal domain-containing protein</fullName>
    </recommendedName>
</protein>
<evidence type="ECO:0008006" key="2">
    <source>
        <dbReference type="Google" id="ProtNLM"/>
    </source>
</evidence>
<dbReference type="Gene3D" id="1.20.150.20">
    <property type="entry name" value="ATP synthase alpha/beta chain, C-terminal domain"/>
    <property type="match status" value="1"/>
</dbReference>
<sequence>MNANQADLMAKINESGDYNDDIAAGLQAAIDDFKANNTW</sequence>
<dbReference type="AlphaFoldDB" id="A0A382LE81"/>
<proteinExistence type="predicted"/>
<dbReference type="EMBL" id="UINC01086543">
    <property type="protein sequence ID" value="SVC35108.1"/>
    <property type="molecule type" value="Genomic_DNA"/>
</dbReference>
<gene>
    <name evidence="1" type="ORF">METZ01_LOCUS287962</name>
</gene>
<organism evidence="1">
    <name type="scientific">marine metagenome</name>
    <dbReference type="NCBI Taxonomy" id="408172"/>
    <lineage>
        <taxon>unclassified sequences</taxon>
        <taxon>metagenomes</taxon>
        <taxon>ecological metagenomes</taxon>
    </lineage>
</organism>